<keyword evidence="2" id="KW-1185">Reference proteome</keyword>
<reference evidence="1 2" key="1">
    <citation type="submission" date="2021-07" db="EMBL/GenBank/DDBJ databases">
        <title>Paenibacillus radiodurans sp. nov., isolated from the southeastern edge of Tengger Desert.</title>
        <authorList>
            <person name="Zhang G."/>
        </authorList>
    </citation>
    <scope>NUCLEOTIDE SEQUENCE [LARGE SCALE GENOMIC DNA]</scope>
    <source>
        <strain evidence="1 2">DT7-4</strain>
    </source>
</reference>
<evidence type="ECO:0000313" key="2">
    <source>
        <dbReference type="Proteomes" id="UP000812277"/>
    </source>
</evidence>
<comment type="caution">
    <text evidence="1">The sequence shown here is derived from an EMBL/GenBank/DDBJ whole genome shotgun (WGS) entry which is preliminary data.</text>
</comment>
<dbReference type="Proteomes" id="UP000812277">
    <property type="component" value="Unassembled WGS sequence"/>
</dbReference>
<accession>A0ABS7D8X2</accession>
<dbReference type="EMBL" id="JAHZIJ010000009">
    <property type="protein sequence ID" value="MBW7475977.1"/>
    <property type="molecule type" value="Genomic_DNA"/>
</dbReference>
<evidence type="ECO:0000313" key="1">
    <source>
        <dbReference type="EMBL" id="MBW7475977.1"/>
    </source>
</evidence>
<protein>
    <submittedName>
        <fullName evidence="1">Uncharacterized protein</fullName>
    </submittedName>
</protein>
<organism evidence="1 2">
    <name type="scientific">Paenibacillus oenotherae</name>
    <dbReference type="NCBI Taxonomy" id="1435645"/>
    <lineage>
        <taxon>Bacteria</taxon>
        <taxon>Bacillati</taxon>
        <taxon>Bacillota</taxon>
        <taxon>Bacilli</taxon>
        <taxon>Bacillales</taxon>
        <taxon>Paenibacillaceae</taxon>
        <taxon>Paenibacillus</taxon>
    </lineage>
</organism>
<gene>
    <name evidence="1" type="ORF">K0T92_14620</name>
</gene>
<name>A0ABS7D8X2_9BACL</name>
<sequence length="580" mass="67158">MYPLNLPEPILKNERISRRFYNDLSKKILLPKYIKFNKTDTLKAFSLTKVPNVIEIADKSMESVTVSLDEDSMNVEIDGDQENEDELEGKANYTHVSSPVNYIGDLTSKLQSSIEQDTKQIHDSETGDSQKLKDVFWKLMSEGKLAYAYRIAEHFEREIEPFIPARLMHSLVLAQHIRHNSGGLMHALKADYEVLISQIEMGPGLNEETRNLLAAAVLRSAILAPNTNSNQIIVQLSFTGSLYNWMKEVDSFGRSYVPLDLSVLRNIRSESGWQTELKQLQVRTNDAIHRLKSIRITFQPALKVWKKWFEPNGFILSLLQPVLVNDISQIEWLKEQIKKYSDPSETKIKINHADRYEVERSANRHEIIGRTLIQLQTNIMEVIDLAREWVDLVETKPGNNKEYYQRQAKMLQTALKKLHTSVFKELEDDRDLSFPVRVSRLILGKAIQNVYDLFDPEIMIHNKEADPFVILNEDLLMIPEIGLRENYELIDDYIPISILLNAILSPEPTPTQVFNSRLEREDLEGASLILKKIVLDEDLHEELQRKYDKRLKECRESLLHNIRDAVKRVELDFTLNKVVL</sequence>
<dbReference type="RefSeq" id="WP_219873211.1">
    <property type="nucleotide sequence ID" value="NZ_JAHZIJ010000009.1"/>
</dbReference>
<proteinExistence type="predicted"/>